<name>A0A1V2HZV8_9ACTN</name>
<dbReference type="Gene3D" id="1.10.10.10">
    <property type="entry name" value="Winged helix-like DNA-binding domain superfamily/Winged helix DNA-binding domain"/>
    <property type="match status" value="1"/>
</dbReference>
<dbReference type="Proteomes" id="UP000188929">
    <property type="component" value="Unassembled WGS sequence"/>
</dbReference>
<dbReference type="PANTHER" id="PTHR33164:SF57">
    <property type="entry name" value="MARR-FAMILY TRANSCRIPTIONAL REGULATOR"/>
    <property type="match status" value="1"/>
</dbReference>
<dbReference type="SMART" id="SM00347">
    <property type="entry name" value="HTH_MARR"/>
    <property type="match status" value="1"/>
</dbReference>
<accession>A0A1V2HZV8</accession>
<evidence type="ECO:0000313" key="3">
    <source>
        <dbReference type="EMBL" id="ONH22519.1"/>
    </source>
</evidence>
<reference evidence="4" key="1">
    <citation type="submission" date="2016-10" db="EMBL/GenBank/DDBJ databases">
        <title>Frankia sp. NRRL B-16386 Genome sequencing.</title>
        <authorList>
            <person name="Ghodhbane-Gtari F."/>
            <person name="Swanson E."/>
            <person name="Gueddou A."/>
            <person name="Hezbri K."/>
            <person name="Ktari K."/>
            <person name="Nouioui I."/>
            <person name="Morris K."/>
            <person name="Simpson S."/>
            <person name="Abebe-Akele F."/>
            <person name="Thomas K."/>
            <person name="Gtari M."/>
            <person name="Tisa L.S."/>
        </authorList>
    </citation>
    <scope>NUCLEOTIDE SEQUENCE [LARGE SCALE GENOMIC DNA]</scope>
    <source>
        <strain evidence="4">NRRL B-16386</strain>
    </source>
</reference>
<dbReference type="SUPFAM" id="SSF46785">
    <property type="entry name" value="Winged helix' DNA-binding domain"/>
    <property type="match status" value="1"/>
</dbReference>
<proteinExistence type="predicted"/>
<comment type="caution">
    <text evidence="3">The sequence shown here is derived from an EMBL/GenBank/DDBJ whole genome shotgun (WGS) entry which is preliminary data.</text>
</comment>
<dbReference type="PROSITE" id="PS50995">
    <property type="entry name" value="HTH_MARR_2"/>
    <property type="match status" value="1"/>
</dbReference>
<keyword evidence="4" id="KW-1185">Reference proteome</keyword>
<dbReference type="OrthoDB" id="3215333at2"/>
<dbReference type="InterPro" id="IPR000835">
    <property type="entry name" value="HTH_MarR-typ"/>
</dbReference>
<dbReference type="InterPro" id="IPR036388">
    <property type="entry name" value="WH-like_DNA-bd_sf"/>
</dbReference>
<evidence type="ECO:0000313" key="4">
    <source>
        <dbReference type="Proteomes" id="UP000188929"/>
    </source>
</evidence>
<dbReference type="Pfam" id="PF01047">
    <property type="entry name" value="MarR"/>
    <property type="match status" value="1"/>
</dbReference>
<gene>
    <name evidence="3" type="ORF">BL253_35430</name>
</gene>
<dbReference type="STRING" id="1834516.BL253_35430"/>
<feature type="region of interest" description="Disordered" evidence="1">
    <location>
        <begin position="150"/>
        <end position="184"/>
    </location>
</feature>
<sequence length="184" mass="20387">MSDDRLLPAALRNRPSFVLTKLAALARQQCAEQLTAAGLSQHQHAILCCLDEYGPAFQKDIAARLDIDSGDIVAFIDGLQDQGLVIRERDRRDRRRQILTITRNGKKALRHVERTLDNTEPGVLTALTPDQRDVLHRTALLILARHDPGAWRDPSASAPTAEPDPPLDGSDELRPVENTPVALR</sequence>
<dbReference type="GO" id="GO:0006950">
    <property type="term" value="P:response to stress"/>
    <property type="evidence" value="ECO:0007669"/>
    <property type="project" value="TreeGrafter"/>
</dbReference>
<dbReference type="InterPro" id="IPR039422">
    <property type="entry name" value="MarR/SlyA-like"/>
</dbReference>
<dbReference type="InterPro" id="IPR036390">
    <property type="entry name" value="WH_DNA-bd_sf"/>
</dbReference>
<evidence type="ECO:0000256" key="1">
    <source>
        <dbReference type="SAM" id="MobiDB-lite"/>
    </source>
</evidence>
<dbReference type="PANTHER" id="PTHR33164">
    <property type="entry name" value="TRANSCRIPTIONAL REGULATOR, MARR FAMILY"/>
    <property type="match status" value="1"/>
</dbReference>
<organism evidence="3 4">
    <name type="scientific">Pseudofrankia asymbiotica</name>
    <dbReference type="NCBI Taxonomy" id="1834516"/>
    <lineage>
        <taxon>Bacteria</taxon>
        <taxon>Bacillati</taxon>
        <taxon>Actinomycetota</taxon>
        <taxon>Actinomycetes</taxon>
        <taxon>Frankiales</taxon>
        <taxon>Frankiaceae</taxon>
        <taxon>Pseudofrankia</taxon>
    </lineage>
</organism>
<feature type="domain" description="HTH marR-type" evidence="2">
    <location>
        <begin position="12"/>
        <end position="144"/>
    </location>
</feature>
<evidence type="ECO:0000259" key="2">
    <source>
        <dbReference type="PROSITE" id="PS50995"/>
    </source>
</evidence>
<dbReference type="GO" id="GO:0003700">
    <property type="term" value="F:DNA-binding transcription factor activity"/>
    <property type="evidence" value="ECO:0007669"/>
    <property type="project" value="InterPro"/>
</dbReference>
<dbReference type="EMBL" id="MOMC01000105">
    <property type="protein sequence ID" value="ONH22519.1"/>
    <property type="molecule type" value="Genomic_DNA"/>
</dbReference>
<dbReference type="AlphaFoldDB" id="A0A1V2HZV8"/>
<protein>
    <submittedName>
        <fullName evidence="3">MarR family transcriptional regulator</fullName>
    </submittedName>
</protein>